<dbReference type="EMBL" id="JALNMJ010000011">
    <property type="protein sequence ID" value="MCK7613674.1"/>
    <property type="molecule type" value="Genomic_DNA"/>
</dbReference>
<evidence type="ECO:0000313" key="1">
    <source>
        <dbReference type="EMBL" id="MCK7613674.1"/>
    </source>
</evidence>
<dbReference type="Proteomes" id="UP001431221">
    <property type="component" value="Unassembled WGS sequence"/>
</dbReference>
<reference evidence="1" key="1">
    <citation type="submission" date="2022-04" db="EMBL/GenBank/DDBJ databases">
        <title>Roseibium sp. CAU 1639 isolated from mud.</title>
        <authorList>
            <person name="Kim W."/>
        </authorList>
    </citation>
    <scope>NUCLEOTIDE SEQUENCE</scope>
    <source>
        <strain evidence="1">CAU 1639</strain>
    </source>
</reference>
<dbReference type="RefSeq" id="WP_248155783.1">
    <property type="nucleotide sequence ID" value="NZ_JALNMJ010000011.1"/>
</dbReference>
<comment type="caution">
    <text evidence="1">The sequence shown here is derived from an EMBL/GenBank/DDBJ whole genome shotgun (WGS) entry which is preliminary data.</text>
</comment>
<sequence>MKNVKHSSRLFFYTGIVLFAQCSSISAEVVDKYVGCKGEFITYHSAQEGELSQSNIVHYRVVGSSEWNYYAFGSKNSFEVSNLRSPQEVEVVYYTNFPLDKNYYLLKVAKYSDELFFGDLMKIDYGENLKKILLVEYGKKLNTPPFTTTDFGADITITTYQSAHKSKQPVGGQLIRDYENLFDKRSGWHLKLQSGALTFEDISTRNNSAFQSKLVSEDKLKQKHLLHAQLQRYSSSGLGCVRTVQKIYSKHNKLFVTILNLILDDEPVTLEFDISR</sequence>
<protein>
    <submittedName>
        <fullName evidence="1">Uncharacterized protein</fullName>
    </submittedName>
</protein>
<organism evidence="1 2">
    <name type="scientific">Roseibium sediminicola</name>
    <dbReference type="NCBI Taxonomy" id="2933272"/>
    <lineage>
        <taxon>Bacteria</taxon>
        <taxon>Pseudomonadati</taxon>
        <taxon>Pseudomonadota</taxon>
        <taxon>Alphaproteobacteria</taxon>
        <taxon>Hyphomicrobiales</taxon>
        <taxon>Stappiaceae</taxon>
        <taxon>Roseibium</taxon>
    </lineage>
</organism>
<accession>A0ABT0GW45</accession>
<keyword evidence="2" id="KW-1185">Reference proteome</keyword>
<name>A0ABT0GW45_9HYPH</name>
<proteinExistence type="predicted"/>
<gene>
    <name evidence="1" type="ORF">M0H32_16000</name>
</gene>
<evidence type="ECO:0000313" key="2">
    <source>
        <dbReference type="Proteomes" id="UP001431221"/>
    </source>
</evidence>